<feature type="compositionally biased region" description="Acidic residues" evidence="1">
    <location>
        <begin position="122"/>
        <end position="137"/>
    </location>
</feature>
<dbReference type="Gene3D" id="2.30.30.380">
    <property type="entry name" value="Zn-finger domain of Sec23/24"/>
    <property type="match status" value="1"/>
</dbReference>
<protein>
    <recommendedName>
        <fullName evidence="2">SAP domain-containing protein</fullName>
    </recommendedName>
</protein>
<organism evidence="3 4">
    <name type="scientific">Stephanodiscus triporus</name>
    <dbReference type="NCBI Taxonomy" id="2934178"/>
    <lineage>
        <taxon>Eukaryota</taxon>
        <taxon>Sar</taxon>
        <taxon>Stramenopiles</taxon>
        <taxon>Ochrophyta</taxon>
        <taxon>Bacillariophyta</taxon>
        <taxon>Coscinodiscophyceae</taxon>
        <taxon>Thalassiosirophycidae</taxon>
        <taxon>Stephanodiscales</taxon>
        <taxon>Stephanodiscaceae</taxon>
        <taxon>Stephanodiscus</taxon>
    </lineage>
</organism>
<comment type="caution">
    <text evidence="3">The sequence shown here is derived from an EMBL/GenBank/DDBJ whole genome shotgun (WGS) entry which is preliminary data.</text>
</comment>
<keyword evidence="4" id="KW-1185">Reference proteome</keyword>
<feature type="region of interest" description="Disordered" evidence="1">
    <location>
        <begin position="56"/>
        <end position="168"/>
    </location>
</feature>
<dbReference type="InterPro" id="IPR039577">
    <property type="entry name" value="Rad18"/>
</dbReference>
<sequence>MKRKADCPHCHAAVRMPGSTDYERGIVPDKQLEQRVDAYKRCRDRLRERLVRLDVLEKERALGMPTTREDDDGGAGAGRRPESRGGRERGMARMDLGDDIPSPKRARKATAQDVYCSHADESGSDDDDDDDDGDYDDAPNSNVSHDRAAAERAPPPPPQQNQPLKRKATVSYHTMNRKKLVDICRGEGLSTHGNEAELKQRHSDYITLYNSECDSEHPRSVKELLNEIKSREISIKREAEQSGPKQQRVLIKHLADSLEAYNGGSIGRLTTSNAAFDAKLNNKYAELIASVKKREGRSSSAKARVPAVQNDSLERKSSSVDDEKSAIREGGEGQTAVTSSRQQTSGVSDLGGMDNEAVSPSISTDSDKTVEAPRKIREANHEETYSPSASIYNTTGKRASSRKSTSSKKSDSHSAVAMTFATTSSARISSLGPWICNACTFENLRNITRNSRCEMCDTVRPKESEPDHHRKARDVEIVNIDC</sequence>
<gene>
    <name evidence="3" type="ORF">ACHAW5_008316</name>
</gene>
<dbReference type="EMBL" id="JALLAZ020000308">
    <property type="protein sequence ID" value="KAL3798235.1"/>
    <property type="molecule type" value="Genomic_DNA"/>
</dbReference>
<dbReference type="InterPro" id="IPR003034">
    <property type="entry name" value="SAP_dom"/>
</dbReference>
<feature type="compositionally biased region" description="Basic and acidic residues" evidence="1">
    <location>
        <begin position="365"/>
        <end position="384"/>
    </location>
</feature>
<name>A0ABD3QDH7_9STRA</name>
<feature type="compositionally biased region" description="Basic and acidic residues" evidence="1">
    <location>
        <begin position="79"/>
        <end position="96"/>
    </location>
</feature>
<dbReference type="PANTHER" id="PTHR14134">
    <property type="entry name" value="E3 UBIQUITIN-PROTEIN LIGASE RAD18"/>
    <property type="match status" value="1"/>
</dbReference>
<dbReference type="PANTHER" id="PTHR14134:SF2">
    <property type="entry name" value="E3 UBIQUITIN-PROTEIN LIGASE RAD18"/>
    <property type="match status" value="1"/>
</dbReference>
<feature type="compositionally biased region" description="Polar residues" evidence="1">
    <location>
        <begin position="335"/>
        <end position="347"/>
    </location>
</feature>
<feature type="domain" description="SAP" evidence="2">
    <location>
        <begin position="172"/>
        <end position="206"/>
    </location>
</feature>
<reference evidence="3 4" key="1">
    <citation type="submission" date="2024-10" db="EMBL/GenBank/DDBJ databases">
        <title>Updated reference genomes for cyclostephanoid diatoms.</title>
        <authorList>
            <person name="Roberts W.R."/>
            <person name="Alverson A.J."/>
        </authorList>
    </citation>
    <scope>NUCLEOTIDE SEQUENCE [LARGE SCALE GENOMIC DNA]</scope>
    <source>
        <strain evidence="3 4">AJA276-08</strain>
    </source>
</reference>
<evidence type="ECO:0000256" key="1">
    <source>
        <dbReference type="SAM" id="MobiDB-lite"/>
    </source>
</evidence>
<evidence type="ECO:0000313" key="3">
    <source>
        <dbReference type="EMBL" id="KAL3798235.1"/>
    </source>
</evidence>
<accession>A0ABD3QDH7</accession>
<feature type="compositionally biased region" description="Basic and acidic residues" evidence="1">
    <location>
        <begin position="312"/>
        <end position="331"/>
    </location>
</feature>
<feature type="region of interest" description="Disordered" evidence="1">
    <location>
        <begin position="292"/>
        <end position="414"/>
    </location>
</feature>
<evidence type="ECO:0000259" key="2">
    <source>
        <dbReference type="PROSITE" id="PS50800"/>
    </source>
</evidence>
<dbReference type="AlphaFoldDB" id="A0ABD3QDH7"/>
<feature type="compositionally biased region" description="Polar residues" evidence="1">
    <location>
        <begin position="385"/>
        <end position="398"/>
    </location>
</feature>
<dbReference type="PROSITE" id="PS50800">
    <property type="entry name" value="SAP"/>
    <property type="match status" value="1"/>
</dbReference>
<evidence type="ECO:0000313" key="4">
    <source>
        <dbReference type="Proteomes" id="UP001530315"/>
    </source>
</evidence>
<proteinExistence type="predicted"/>
<dbReference type="Proteomes" id="UP001530315">
    <property type="component" value="Unassembled WGS sequence"/>
</dbReference>